<gene>
    <name evidence="2" type="ORF">T285_03350</name>
</gene>
<feature type="transmembrane region" description="Helical" evidence="1">
    <location>
        <begin position="225"/>
        <end position="247"/>
    </location>
</feature>
<dbReference type="Proteomes" id="UP000018522">
    <property type="component" value="Chromosome"/>
</dbReference>
<evidence type="ECO:0000256" key="1">
    <source>
        <dbReference type="SAM" id="Phobius"/>
    </source>
</evidence>
<name>A0A7D9N5M4_LACJH</name>
<accession>A0A7D9N5M4</accession>
<feature type="transmembrane region" description="Helical" evidence="1">
    <location>
        <begin position="182"/>
        <end position="213"/>
    </location>
</feature>
<reference evidence="2 3" key="1">
    <citation type="journal article" date="2014" name="Genome Announc.">
        <title>Complete Genome Sequences of Lactobacillus johnsonii Strain N6.2 and Lactobacillus reuteri Strain TD1.</title>
        <authorList>
            <person name="Leonard M.T."/>
            <person name="Valladares R.B."/>
            <person name="Ardissone A."/>
            <person name="Gonzalez C.F."/>
            <person name="Lorca G.L."/>
            <person name="Triplett E.W."/>
        </authorList>
    </citation>
    <scope>NUCLEOTIDE SEQUENCE [LARGE SCALE GENOMIC DNA]</scope>
    <source>
        <strain evidence="2 3">N6.2</strain>
    </source>
</reference>
<keyword evidence="2" id="KW-0131">Cell cycle</keyword>
<feature type="transmembrane region" description="Helical" evidence="1">
    <location>
        <begin position="372"/>
        <end position="390"/>
    </location>
</feature>
<dbReference type="GO" id="GO:0051301">
    <property type="term" value="P:cell division"/>
    <property type="evidence" value="ECO:0007669"/>
    <property type="project" value="UniProtKB-KW"/>
</dbReference>
<dbReference type="KEGG" id="ljn:T285_03350"/>
<keyword evidence="2" id="KW-0132">Cell division</keyword>
<feature type="transmembrane region" description="Helical" evidence="1">
    <location>
        <begin position="344"/>
        <end position="360"/>
    </location>
</feature>
<feature type="transmembrane region" description="Helical" evidence="1">
    <location>
        <begin position="304"/>
        <end position="324"/>
    </location>
</feature>
<feature type="transmembrane region" description="Helical" evidence="1">
    <location>
        <begin position="267"/>
        <end position="292"/>
    </location>
</feature>
<organism evidence="2 3">
    <name type="scientific">Lactobacillus johnsonii N6.2</name>
    <dbReference type="NCBI Taxonomy" id="1408186"/>
    <lineage>
        <taxon>Bacteria</taxon>
        <taxon>Bacillati</taxon>
        <taxon>Bacillota</taxon>
        <taxon>Bacilli</taxon>
        <taxon>Lactobacillales</taxon>
        <taxon>Lactobacillaceae</taxon>
        <taxon>Lactobacillus</taxon>
    </lineage>
</organism>
<keyword evidence="1" id="KW-1133">Transmembrane helix</keyword>
<proteinExistence type="predicted"/>
<protein>
    <submittedName>
        <fullName evidence="2">Cell division protein</fullName>
    </submittedName>
</protein>
<keyword evidence="1" id="KW-0812">Transmembrane</keyword>
<feature type="transmembrane region" description="Helical" evidence="1">
    <location>
        <begin position="518"/>
        <end position="539"/>
    </location>
</feature>
<keyword evidence="1" id="KW-0472">Membrane</keyword>
<feature type="transmembrane region" description="Helical" evidence="1">
    <location>
        <begin position="124"/>
        <end position="144"/>
    </location>
</feature>
<dbReference type="AlphaFoldDB" id="A0A7D9N5M4"/>
<sequence length="559" mass="63484">MIKRKSFDTIIPLTLGLILATILLIPQFQIKAGVNLSDTPFHFNRFFDIAEQFRNHNFSYFQMNYGFGQTGRVVNALYGPFFSYILGFLLFITGSWFKFQVLTTYIVFLVGSYGMYQLNLKLKTSRVTATIITLLFLTTGYVSSWTSSNSFSTWGGILIPFVLIEAIDLVNNDEGKFNWVGLGTIVAVVAQVHLLTTVLCVLTLIPFFVYGLYQSNHKKMLWLTLLKAIALFMVLTANIWGTFALLYSTNHVSATFAYPLTSTAITVGLVSVWNTILDSIIVLFFVQLCYVVTNFKESKLNNLFTIEGLIFLFLSSQLFPWSIIENRFPILKSTFQFPNRLTTVAYPLLFAAIGITISELSKKYDKNIGNLARLALVGIILSNLSANYLFTDHRVKENSIGEVTLQKYIDDHISMPSEYLPIQKDMPSDEIHNNEANIINPNVNKNFNKEVLKGGRLKLSWYSKKKEVILLPIFMYHQSELQFNNKKLDPNVNPIGMPFVMSEVGKNTAILSFKTPGWLTILLTISLISWFGVITLKIMSKFSKSFNMENLTLSKRKKV</sequence>
<evidence type="ECO:0000313" key="3">
    <source>
        <dbReference type="Proteomes" id="UP000018522"/>
    </source>
</evidence>
<evidence type="ECO:0000313" key="2">
    <source>
        <dbReference type="EMBL" id="AHA97096.1"/>
    </source>
</evidence>
<dbReference type="RefSeq" id="WP_023599422.1">
    <property type="nucleotide sequence ID" value="NC_022909.1"/>
</dbReference>
<feature type="transmembrane region" description="Helical" evidence="1">
    <location>
        <begin position="73"/>
        <end position="92"/>
    </location>
</feature>
<feature type="transmembrane region" description="Helical" evidence="1">
    <location>
        <begin position="99"/>
        <end position="118"/>
    </location>
</feature>
<feature type="transmembrane region" description="Helical" evidence="1">
    <location>
        <begin position="151"/>
        <end position="170"/>
    </location>
</feature>
<dbReference type="EMBL" id="CP006811">
    <property type="protein sequence ID" value="AHA97096.1"/>
    <property type="molecule type" value="Genomic_DNA"/>
</dbReference>